<dbReference type="Proteomes" id="UP000070544">
    <property type="component" value="Unassembled WGS sequence"/>
</dbReference>
<sequence length="127" mass="14392">MGLRSARSQPGIALPTVPPLSHWSQDPLRLVHTMYDPFLLRRGPHSELAFPRHGFRLVPTKRTAFCCTARPGFHRRGTPHWLRSLGKGVTRGIQGGRRRSAGLHQTHRTRQLVVGHTSSIRHSWART</sequence>
<reference evidence="1 2" key="1">
    <citation type="journal article" date="2015" name="Genome Biol. Evol.">
        <title>Phylogenomic analyses indicate that early fungi evolved digesting cell walls of algal ancestors of land plants.</title>
        <authorList>
            <person name="Chang Y."/>
            <person name="Wang S."/>
            <person name="Sekimoto S."/>
            <person name="Aerts A.L."/>
            <person name="Choi C."/>
            <person name="Clum A."/>
            <person name="LaButti K.M."/>
            <person name="Lindquist E.A."/>
            <person name="Yee Ngan C."/>
            <person name="Ohm R.A."/>
            <person name="Salamov A.A."/>
            <person name="Grigoriev I.V."/>
            <person name="Spatafora J.W."/>
            <person name="Berbee M.L."/>
        </authorList>
    </citation>
    <scope>NUCLEOTIDE SEQUENCE [LARGE SCALE GENOMIC DNA]</scope>
    <source>
        <strain evidence="1 2">JEL478</strain>
    </source>
</reference>
<protein>
    <submittedName>
        <fullName evidence="1">Uncharacterized protein</fullName>
    </submittedName>
</protein>
<keyword evidence="2" id="KW-1185">Reference proteome</keyword>
<proteinExistence type="predicted"/>
<gene>
    <name evidence="1" type="ORF">M427DRAFT_50953</name>
</gene>
<dbReference type="AlphaFoldDB" id="A0A139AXQ0"/>
<organism evidence="1 2">
    <name type="scientific">Gonapodya prolifera (strain JEL478)</name>
    <name type="common">Monoblepharis prolifera</name>
    <dbReference type="NCBI Taxonomy" id="1344416"/>
    <lineage>
        <taxon>Eukaryota</taxon>
        <taxon>Fungi</taxon>
        <taxon>Fungi incertae sedis</taxon>
        <taxon>Chytridiomycota</taxon>
        <taxon>Chytridiomycota incertae sedis</taxon>
        <taxon>Monoblepharidomycetes</taxon>
        <taxon>Monoblepharidales</taxon>
        <taxon>Gonapodyaceae</taxon>
        <taxon>Gonapodya</taxon>
    </lineage>
</organism>
<dbReference type="EMBL" id="KQ965732">
    <property type="protein sequence ID" value="KXS21522.1"/>
    <property type="molecule type" value="Genomic_DNA"/>
</dbReference>
<accession>A0A139AXQ0</accession>
<evidence type="ECO:0000313" key="1">
    <source>
        <dbReference type="EMBL" id="KXS21522.1"/>
    </source>
</evidence>
<name>A0A139AXQ0_GONPJ</name>
<evidence type="ECO:0000313" key="2">
    <source>
        <dbReference type="Proteomes" id="UP000070544"/>
    </source>
</evidence>